<protein>
    <submittedName>
        <fullName evidence="2">Uncharacterized protein</fullName>
    </submittedName>
</protein>
<dbReference type="Proteomes" id="UP000243073">
    <property type="component" value="Unassembled WGS sequence"/>
</dbReference>
<sequence length="439" mass="49973">MSEAGKDKKPKKGKNKRKQNEQAPMTMKLRHEAGLATTTAGIWLPKEHQLYLQTILFWQAGDWQALANLDATTLKHHPRHIELISFKAAAHFQLGELDTARVLLRNLSGKHRSTIRILISGAFNTLARARTSLGHMEDARQHFDNASSADTIDHCQILIQARWCEQLAQAGVDSLWSQGNLSTSMPGFSVKTIRHVALGDAWAGNTVNTVIFRHHGIFTRNGWQYTAFYVDQNTLRVIQRNLKNDVLVQHDINGDYNIKDAHNSISLGMDRDGYLHISYDHHGSQLKYRRSQAPESIENWSNELAMTGQRETKVTYPAFLMPSEHAPLQLLYRDGNHQKGSAFIKQYNEVEQCWLDTDTAILSGATNHPWTSNAYWNHPVRDHDGNLHLSFVWRTHSIGEQQQINNLNICYAKSVDNGQSWHSSHMKPFQLPITQVNAR</sequence>
<dbReference type="Gene3D" id="1.25.40.10">
    <property type="entry name" value="Tetratricopeptide repeat domain"/>
    <property type="match status" value="1"/>
</dbReference>
<name>A0A1J4QCP5_9GAMM</name>
<evidence type="ECO:0000256" key="1">
    <source>
        <dbReference type="SAM" id="MobiDB-lite"/>
    </source>
</evidence>
<dbReference type="Pfam" id="PF15892">
    <property type="entry name" value="BNR_4"/>
    <property type="match status" value="1"/>
</dbReference>
<gene>
    <name evidence="2" type="ORF">BFR47_15950</name>
</gene>
<dbReference type="InterPro" id="IPR011990">
    <property type="entry name" value="TPR-like_helical_dom_sf"/>
</dbReference>
<organism evidence="2 3">
    <name type="scientific">Oceanisphaera psychrotolerans</name>
    <dbReference type="NCBI Taxonomy" id="1414654"/>
    <lineage>
        <taxon>Bacteria</taxon>
        <taxon>Pseudomonadati</taxon>
        <taxon>Pseudomonadota</taxon>
        <taxon>Gammaproteobacteria</taxon>
        <taxon>Aeromonadales</taxon>
        <taxon>Aeromonadaceae</taxon>
        <taxon>Oceanisphaera</taxon>
    </lineage>
</organism>
<dbReference type="SUPFAM" id="SSF48452">
    <property type="entry name" value="TPR-like"/>
    <property type="match status" value="1"/>
</dbReference>
<dbReference type="EMBL" id="MDKE01000030">
    <property type="protein sequence ID" value="OIN08005.1"/>
    <property type="molecule type" value="Genomic_DNA"/>
</dbReference>
<dbReference type="STRING" id="1414654.BFR47_15950"/>
<evidence type="ECO:0000313" key="3">
    <source>
        <dbReference type="Proteomes" id="UP000243073"/>
    </source>
</evidence>
<feature type="region of interest" description="Disordered" evidence="1">
    <location>
        <begin position="1"/>
        <end position="28"/>
    </location>
</feature>
<dbReference type="RefSeq" id="WP_071473151.1">
    <property type="nucleotide sequence ID" value="NZ_MDKE01000030.1"/>
</dbReference>
<dbReference type="AlphaFoldDB" id="A0A1J4QCP5"/>
<reference evidence="2 3" key="1">
    <citation type="submission" date="2016-07" db="EMBL/GenBank/DDBJ databases">
        <title>Draft Genome Sequence of Oceanisphaera psychrotolerans, isolated from coastal sediment samples.</title>
        <authorList>
            <person name="Zhuo S."/>
            <person name="Ruan Z."/>
        </authorList>
    </citation>
    <scope>NUCLEOTIDE SEQUENCE [LARGE SCALE GENOMIC DNA]</scope>
    <source>
        <strain evidence="2 3">LAM-WHM-ZC</strain>
    </source>
</reference>
<keyword evidence="3" id="KW-1185">Reference proteome</keyword>
<proteinExistence type="predicted"/>
<comment type="caution">
    <text evidence="2">The sequence shown here is derived from an EMBL/GenBank/DDBJ whole genome shotgun (WGS) entry which is preliminary data.</text>
</comment>
<feature type="compositionally biased region" description="Basic residues" evidence="1">
    <location>
        <begin position="8"/>
        <end position="17"/>
    </location>
</feature>
<evidence type="ECO:0000313" key="2">
    <source>
        <dbReference type="EMBL" id="OIN08005.1"/>
    </source>
</evidence>
<accession>A0A1J4QCP5</accession>